<organism evidence="2">
    <name type="scientific">marine metagenome</name>
    <dbReference type="NCBI Taxonomy" id="408172"/>
    <lineage>
        <taxon>unclassified sequences</taxon>
        <taxon>metagenomes</taxon>
        <taxon>ecological metagenomes</taxon>
    </lineage>
</organism>
<name>A0A382C7M8_9ZZZZ</name>
<keyword evidence="1" id="KW-0812">Transmembrane</keyword>
<evidence type="ECO:0000313" key="2">
    <source>
        <dbReference type="EMBL" id="SVB21711.1"/>
    </source>
</evidence>
<feature type="non-terminal residue" evidence="2">
    <location>
        <position position="1"/>
    </location>
</feature>
<keyword evidence="1" id="KW-0472">Membrane</keyword>
<proteinExistence type="predicted"/>
<feature type="transmembrane region" description="Helical" evidence="1">
    <location>
        <begin position="106"/>
        <end position="124"/>
    </location>
</feature>
<feature type="transmembrane region" description="Helical" evidence="1">
    <location>
        <begin position="75"/>
        <end position="94"/>
    </location>
</feature>
<sequence>VTNSVSRESLMRYLDGEVKREERSQIEEALISSTELQREVALFGAMKRDLQDMTLPLGRDRSVWGVVHRRITRPLGWLLVLVGFAFWAVYGSYLYFMSAVDPWEKLVTSAIGGGMLLLLINVIFERYRERLVDPYRDVYK</sequence>
<keyword evidence="1" id="KW-1133">Transmembrane helix</keyword>
<evidence type="ECO:0000256" key="1">
    <source>
        <dbReference type="SAM" id="Phobius"/>
    </source>
</evidence>
<dbReference type="AlphaFoldDB" id="A0A382C7M8"/>
<reference evidence="2" key="1">
    <citation type="submission" date="2018-05" db="EMBL/GenBank/DDBJ databases">
        <authorList>
            <person name="Lanie J.A."/>
            <person name="Ng W.-L."/>
            <person name="Kazmierczak K.M."/>
            <person name="Andrzejewski T.M."/>
            <person name="Davidsen T.M."/>
            <person name="Wayne K.J."/>
            <person name="Tettelin H."/>
            <person name="Glass J.I."/>
            <person name="Rusch D."/>
            <person name="Podicherti R."/>
            <person name="Tsui H.-C.T."/>
            <person name="Winkler M.E."/>
        </authorList>
    </citation>
    <scope>NUCLEOTIDE SEQUENCE</scope>
</reference>
<protein>
    <recommendedName>
        <fullName evidence="3">Zinc-finger domain-containing protein</fullName>
    </recommendedName>
</protein>
<evidence type="ECO:0008006" key="3">
    <source>
        <dbReference type="Google" id="ProtNLM"/>
    </source>
</evidence>
<accession>A0A382C7M8</accession>
<dbReference type="EMBL" id="UINC01033049">
    <property type="protein sequence ID" value="SVB21711.1"/>
    <property type="molecule type" value="Genomic_DNA"/>
</dbReference>
<gene>
    <name evidence="2" type="ORF">METZ01_LOCUS174565</name>
</gene>